<evidence type="ECO:0000256" key="1">
    <source>
        <dbReference type="SAM" id="Phobius"/>
    </source>
</evidence>
<evidence type="ECO:0000259" key="2">
    <source>
        <dbReference type="Pfam" id="PF02517"/>
    </source>
</evidence>
<gene>
    <name evidence="3" type="ordered locus">Snas_2463</name>
</gene>
<keyword evidence="1" id="KW-1133">Transmembrane helix</keyword>
<feature type="domain" description="CAAX prenyl protease 2/Lysostaphin resistance protein A-like" evidence="2">
    <location>
        <begin position="165"/>
        <end position="248"/>
    </location>
</feature>
<feature type="transmembrane region" description="Helical" evidence="1">
    <location>
        <begin position="107"/>
        <end position="128"/>
    </location>
</feature>
<dbReference type="InterPro" id="IPR003675">
    <property type="entry name" value="Rce1/LyrA-like_dom"/>
</dbReference>
<feature type="transmembrane region" description="Helical" evidence="1">
    <location>
        <begin position="60"/>
        <end position="82"/>
    </location>
</feature>
<proteinExistence type="predicted"/>
<sequence length="266" mass="29383">MIVVDMETTTKPKGLAARLLADRHSLPLSIALHLVPGALIVAAYLYITEPFTKVIDYPPFLGWSLALCLVLFPLQLGLMWLGRKQTGRFSTRGVLQYTDKPLSRGKLAAFAIPAFLWFAVVSTALIPFDNVIYENFFTWVPFQGAGGSATAYLDGYSQSVLLTTMLISFLLTGVSLPLIEEIYFRGFLMPRLAHLGWGAPVLSTVLFSIYHLWSPWVVISRIIFFFPGPWLVWKTKDIRVSIGMHVGLTAISTFIGIIAIATGAIG</sequence>
<dbReference type="KEGG" id="sna:Snas_2463"/>
<dbReference type="GO" id="GO:0080120">
    <property type="term" value="P:CAAX-box protein maturation"/>
    <property type="evidence" value="ECO:0007669"/>
    <property type="project" value="UniProtKB-ARBA"/>
</dbReference>
<feature type="transmembrane region" description="Helical" evidence="1">
    <location>
        <begin position="245"/>
        <end position="265"/>
    </location>
</feature>
<feature type="transmembrane region" description="Helical" evidence="1">
    <location>
        <begin position="191"/>
        <end position="210"/>
    </location>
</feature>
<accession>D3Q4W6</accession>
<keyword evidence="4" id="KW-1185">Reference proteome</keyword>
<dbReference type="AlphaFoldDB" id="D3Q4W6"/>
<protein>
    <submittedName>
        <fullName evidence="3">Abortive infection protein</fullName>
    </submittedName>
</protein>
<dbReference type="EMBL" id="CP001778">
    <property type="protein sequence ID" value="ADD42146.1"/>
    <property type="molecule type" value="Genomic_DNA"/>
</dbReference>
<keyword evidence="1" id="KW-0472">Membrane</keyword>
<dbReference type="STRING" id="446470.Snas_2463"/>
<dbReference type="eggNOG" id="COG1266">
    <property type="taxonomic scope" value="Bacteria"/>
</dbReference>
<reference evidence="3 4" key="1">
    <citation type="journal article" date="2009" name="Stand. Genomic Sci.">
        <title>Complete genome sequence of Stackebrandtia nassauensis type strain (LLR-40K-21).</title>
        <authorList>
            <person name="Munk C."/>
            <person name="Lapidus A."/>
            <person name="Copeland A."/>
            <person name="Jando M."/>
            <person name="Mayilraj S."/>
            <person name="Glavina Del Rio T."/>
            <person name="Nolan M."/>
            <person name="Chen F."/>
            <person name="Lucas S."/>
            <person name="Tice H."/>
            <person name="Cheng J.F."/>
            <person name="Han C."/>
            <person name="Detter J.C."/>
            <person name="Bruce D."/>
            <person name="Goodwin L."/>
            <person name="Chain P."/>
            <person name="Pitluck S."/>
            <person name="Goker M."/>
            <person name="Ovchinikova G."/>
            <person name="Pati A."/>
            <person name="Ivanova N."/>
            <person name="Mavromatis K."/>
            <person name="Chen A."/>
            <person name="Palaniappan K."/>
            <person name="Land M."/>
            <person name="Hauser L."/>
            <person name="Chang Y.J."/>
            <person name="Jeffries C.D."/>
            <person name="Bristow J."/>
            <person name="Eisen J.A."/>
            <person name="Markowitz V."/>
            <person name="Hugenholtz P."/>
            <person name="Kyrpides N.C."/>
            <person name="Klenk H.P."/>
        </authorList>
    </citation>
    <scope>NUCLEOTIDE SEQUENCE [LARGE SCALE GENOMIC DNA]</scope>
    <source>
        <strain evidence="4">DSM 44728 / CIP 108903 / NRRL B-16338 / NBRC 102104 / LLR-40K-21</strain>
    </source>
</reference>
<dbReference type="Proteomes" id="UP000000844">
    <property type="component" value="Chromosome"/>
</dbReference>
<feature type="transmembrane region" description="Helical" evidence="1">
    <location>
        <begin position="160"/>
        <end position="179"/>
    </location>
</feature>
<evidence type="ECO:0000313" key="4">
    <source>
        <dbReference type="Proteomes" id="UP000000844"/>
    </source>
</evidence>
<feature type="transmembrane region" description="Helical" evidence="1">
    <location>
        <begin position="28"/>
        <end position="48"/>
    </location>
</feature>
<dbReference type="Pfam" id="PF02517">
    <property type="entry name" value="Rce1-like"/>
    <property type="match status" value="1"/>
</dbReference>
<organism evidence="3 4">
    <name type="scientific">Stackebrandtia nassauensis (strain DSM 44728 / CIP 108903 / NRRL B-16338 / NBRC 102104 / LLR-40K-21)</name>
    <dbReference type="NCBI Taxonomy" id="446470"/>
    <lineage>
        <taxon>Bacteria</taxon>
        <taxon>Bacillati</taxon>
        <taxon>Actinomycetota</taxon>
        <taxon>Actinomycetes</taxon>
        <taxon>Glycomycetales</taxon>
        <taxon>Glycomycetaceae</taxon>
        <taxon>Stackebrandtia</taxon>
    </lineage>
</organism>
<dbReference type="GO" id="GO:0004175">
    <property type="term" value="F:endopeptidase activity"/>
    <property type="evidence" value="ECO:0007669"/>
    <property type="project" value="UniProtKB-ARBA"/>
</dbReference>
<dbReference type="HOGENOM" id="CLU_086373_0_0_11"/>
<name>D3Q4W6_STANL</name>
<keyword evidence="1" id="KW-0812">Transmembrane</keyword>
<feature type="transmembrane region" description="Helical" evidence="1">
    <location>
        <begin position="216"/>
        <end position="233"/>
    </location>
</feature>
<evidence type="ECO:0000313" key="3">
    <source>
        <dbReference type="EMBL" id="ADD42146.1"/>
    </source>
</evidence>